<evidence type="ECO:0000313" key="2">
    <source>
        <dbReference type="EMBL" id="CEM05022.1"/>
    </source>
</evidence>
<organism evidence="2">
    <name type="scientific">Chromera velia CCMP2878</name>
    <dbReference type="NCBI Taxonomy" id="1169474"/>
    <lineage>
        <taxon>Eukaryota</taxon>
        <taxon>Sar</taxon>
        <taxon>Alveolata</taxon>
        <taxon>Colpodellida</taxon>
        <taxon>Chromeraceae</taxon>
        <taxon>Chromera</taxon>
    </lineage>
</organism>
<feature type="region of interest" description="Disordered" evidence="1">
    <location>
        <begin position="311"/>
        <end position="330"/>
    </location>
</feature>
<dbReference type="EMBL" id="CDMZ01000033">
    <property type="protein sequence ID" value="CEM05022.1"/>
    <property type="molecule type" value="Genomic_DNA"/>
</dbReference>
<accession>A0A0G4F0F0</accession>
<protein>
    <submittedName>
        <fullName evidence="2">Uncharacterized protein</fullName>
    </submittedName>
</protein>
<dbReference type="AlphaFoldDB" id="A0A0G4F0F0"/>
<feature type="compositionally biased region" description="Acidic residues" evidence="1">
    <location>
        <begin position="472"/>
        <end position="489"/>
    </location>
</feature>
<dbReference type="VEuPathDB" id="CryptoDB:Cvel_2596"/>
<gene>
    <name evidence="2" type="ORF">Cvel_2596</name>
</gene>
<evidence type="ECO:0000256" key="1">
    <source>
        <dbReference type="SAM" id="MobiDB-lite"/>
    </source>
</evidence>
<sequence>MLVLTVILGNKEELGTEFFSELFHNEDLVMVAFSILTIPGVAPYNPDEQHSILDTAVDNGPWSFVWWLAKQCPSSGGYFGFQGCTTFNSLGGGMAGRPDLSFWIQRRLIMNPWNERFNEGDLIFEDNTGRVSPVFDSVSPYPVNFIYARETRLTALAQGGAPLRGETPEFLLWYGGGQMGWGGGDKNGGFHPPPPRLFPTTAYETDASDATGNTLSSRWWLTQLVQQKGSKLRLSKLQSQEKADFEGLWLPEPLHVRFIFKAADSYSESCVVCQGESREGAKKSNSQLCHCGSFPDADEKARIAYEEAKKQKEEKEAALQPGAEGEEDSEIDLDENENAFVLLIKPKQVEGAAVEVAFGVVVAEAVPLPWSSHVFEFPSLDPHAVRLLSSSEGAYFAQQVSRIVQEVGGSYEVPTVRPVKADNPPKQKDITELLEEWGRENGDWFLRQIYFRKAPAFNLSITPLLPPPASTEELEPGEIDEDMGEEEEEDRDAVDMSSARLRLVANDLVPGVTYHFLECPEDRRVFGNPLRSFKKAMGEGLVDLHVGANFVVAITVVNPHLAERVWWIVRCATMVNAFTFCKPIFDLFQKNQEDMNSRFANSRTYSYMRPKIDQRESVYNVGGILVKMLYPFTTPGQPKETQRQVRFELFRCQPCLWLRYEIGPKNKFCPPGLGMETAVETETATLSEAVLAFQMRCSGSKTPKCGHSGKLDLSNFPTGWLTRRVPLEGP</sequence>
<proteinExistence type="predicted"/>
<reference evidence="2" key="1">
    <citation type="submission" date="2014-11" db="EMBL/GenBank/DDBJ databases">
        <authorList>
            <person name="Otto D Thomas"/>
            <person name="Naeem Raeece"/>
        </authorList>
    </citation>
    <scope>NUCLEOTIDE SEQUENCE</scope>
</reference>
<feature type="region of interest" description="Disordered" evidence="1">
    <location>
        <begin position="464"/>
        <end position="489"/>
    </location>
</feature>
<name>A0A0G4F0F0_9ALVE</name>